<dbReference type="Proteomes" id="UP000198211">
    <property type="component" value="Unassembled WGS sequence"/>
</dbReference>
<evidence type="ECO:0008006" key="4">
    <source>
        <dbReference type="Google" id="ProtNLM"/>
    </source>
</evidence>
<comment type="caution">
    <text evidence="2">The sequence shown here is derived from an EMBL/GenBank/DDBJ whole genome shotgun (WGS) entry which is preliminary data.</text>
</comment>
<dbReference type="AlphaFoldDB" id="A0A225WTH4"/>
<reference evidence="3" key="1">
    <citation type="submission" date="2017-03" db="EMBL/GenBank/DDBJ databases">
        <title>Phytopthora megakarya and P. palmivora, two closely related causual agents of cacao black pod achieved similar genome size and gene model numbers by different mechanisms.</title>
        <authorList>
            <person name="Ali S."/>
            <person name="Shao J."/>
            <person name="Larry D.J."/>
            <person name="Kronmiller B."/>
            <person name="Shen D."/>
            <person name="Strem M.D."/>
            <person name="Melnick R.L."/>
            <person name="Guiltinan M.J."/>
            <person name="Tyler B.M."/>
            <person name="Meinhardt L.W."/>
            <person name="Bailey B.A."/>
        </authorList>
    </citation>
    <scope>NUCLEOTIDE SEQUENCE [LARGE SCALE GENOMIC DNA]</scope>
    <source>
        <strain evidence="3">zdho120</strain>
    </source>
</reference>
<proteinExistence type="predicted"/>
<feature type="region of interest" description="Disordered" evidence="1">
    <location>
        <begin position="51"/>
        <end position="71"/>
    </location>
</feature>
<sequence length="394" mass="45156">MHRIVDILEQCESRHFSHLLSSDVIGRVLPRAKPVSHQVLLKTTEIPETAINSASTDPVSSNPTKHNLSLNVPGECLVDDTSYSIPINDSHDQGDDDHGGYDIGYESTISRQACDHKTSLRNAVVDNRNIDLCSVKTPKPKSKRKLKGTAEYREMRRIHQERYRQKQRRREKDVAITSIKLRQDISLLEMQRTRMIFSPKLTLEAVVAEYFQLFRHGILSQDPDSQTYHAKAKLQRQIVFLRTAIANNVILGANRRGLKNLIDQWQRYSTYFEDVELQLGYVAKVSDEIIWANSTLSVTITDTTMVYVFPHLAKGNKLARLRSRLHGQRLALPYRVCFEWDKDTKRVARLETMVDFLPPLFHVFGSLRDVALVLEKAFITPDSVIDNHENASEP</sequence>
<name>A0A225WTH4_9STRA</name>
<protein>
    <recommendedName>
        <fullName evidence="4">Bzip transcription factor</fullName>
    </recommendedName>
</protein>
<evidence type="ECO:0000256" key="1">
    <source>
        <dbReference type="SAM" id="MobiDB-lite"/>
    </source>
</evidence>
<organism evidence="2 3">
    <name type="scientific">Phytophthora megakarya</name>
    <dbReference type="NCBI Taxonomy" id="4795"/>
    <lineage>
        <taxon>Eukaryota</taxon>
        <taxon>Sar</taxon>
        <taxon>Stramenopiles</taxon>
        <taxon>Oomycota</taxon>
        <taxon>Peronosporomycetes</taxon>
        <taxon>Peronosporales</taxon>
        <taxon>Peronosporaceae</taxon>
        <taxon>Phytophthora</taxon>
    </lineage>
</organism>
<gene>
    <name evidence="2" type="ORF">PHMEG_0005176</name>
</gene>
<dbReference type="EMBL" id="NBNE01000326">
    <property type="protein sequence ID" value="OWZ20419.1"/>
    <property type="molecule type" value="Genomic_DNA"/>
</dbReference>
<keyword evidence="3" id="KW-1185">Reference proteome</keyword>
<accession>A0A225WTH4</accession>
<evidence type="ECO:0000313" key="3">
    <source>
        <dbReference type="Proteomes" id="UP000198211"/>
    </source>
</evidence>
<evidence type="ECO:0000313" key="2">
    <source>
        <dbReference type="EMBL" id="OWZ20419.1"/>
    </source>
</evidence>
<feature type="compositionally biased region" description="Polar residues" evidence="1">
    <location>
        <begin position="51"/>
        <end position="70"/>
    </location>
</feature>